<dbReference type="EMBL" id="FMXQ01000013">
    <property type="protein sequence ID" value="SDB57554.1"/>
    <property type="molecule type" value="Genomic_DNA"/>
</dbReference>
<dbReference type="RefSeq" id="WP_175478597.1">
    <property type="nucleotide sequence ID" value="NZ_FMXQ01000013.1"/>
</dbReference>
<proteinExistence type="predicted"/>
<gene>
    <name evidence="1" type="ORF">SAMN02982931_04580</name>
</gene>
<dbReference type="STRING" id="665467.SAMN02982931_04580"/>
<accession>A0A1G6EJK4</accession>
<evidence type="ECO:0000313" key="1">
    <source>
        <dbReference type="EMBL" id="SDB57554.1"/>
    </source>
</evidence>
<organism evidence="1 2">
    <name type="scientific">Bauldia litoralis</name>
    <dbReference type="NCBI Taxonomy" id="665467"/>
    <lineage>
        <taxon>Bacteria</taxon>
        <taxon>Pseudomonadati</taxon>
        <taxon>Pseudomonadota</taxon>
        <taxon>Alphaproteobacteria</taxon>
        <taxon>Hyphomicrobiales</taxon>
        <taxon>Kaistiaceae</taxon>
        <taxon>Bauldia</taxon>
    </lineage>
</organism>
<reference evidence="1 2" key="1">
    <citation type="submission" date="2016-10" db="EMBL/GenBank/DDBJ databases">
        <authorList>
            <person name="de Groot N.N."/>
        </authorList>
    </citation>
    <scope>NUCLEOTIDE SEQUENCE [LARGE SCALE GENOMIC DNA]</scope>
    <source>
        <strain evidence="1 2">ATCC 35022</strain>
    </source>
</reference>
<dbReference type="Proteomes" id="UP000199071">
    <property type="component" value="Unassembled WGS sequence"/>
</dbReference>
<sequence length="56" mass="6230">MAKKPTHYKLTVNRPVEVANTWLRPGARYQVKAALHDAIRETAPDAIASADPVYAR</sequence>
<dbReference type="AlphaFoldDB" id="A0A1G6EJK4"/>
<name>A0A1G6EJK4_9HYPH</name>
<protein>
    <submittedName>
        <fullName evidence="1">Uncharacterized protein</fullName>
    </submittedName>
</protein>
<evidence type="ECO:0000313" key="2">
    <source>
        <dbReference type="Proteomes" id="UP000199071"/>
    </source>
</evidence>
<keyword evidence="2" id="KW-1185">Reference proteome</keyword>